<evidence type="ECO:0000313" key="2">
    <source>
        <dbReference type="EMBL" id="KAK3871242.1"/>
    </source>
</evidence>
<comment type="caution">
    <text evidence="2">The sequence shown here is derived from an EMBL/GenBank/DDBJ whole genome shotgun (WGS) entry which is preliminary data.</text>
</comment>
<dbReference type="AlphaFoldDB" id="A0AAE1FC03"/>
<dbReference type="EMBL" id="JAWQEG010000098">
    <property type="protein sequence ID" value="KAK3894683.1"/>
    <property type="molecule type" value="Genomic_DNA"/>
</dbReference>
<evidence type="ECO:0000313" key="3">
    <source>
        <dbReference type="EMBL" id="KAK3894683.1"/>
    </source>
</evidence>
<protein>
    <recommendedName>
        <fullName evidence="5">Secreted protein</fullName>
    </recommendedName>
</protein>
<gene>
    <name evidence="3" type="ORF">Pcinc_001567</name>
    <name evidence="2" type="ORF">Pcinc_023604</name>
</gene>
<feature type="signal peptide" evidence="1">
    <location>
        <begin position="1"/>
        <end position="20"/>
    </location>
</feature>
<accession>A0AAE1FC03</accession>
<evidence type="ECO:0008006" key="5">
    <source>
        <dbReference type="Google" id="ProtNLM"/>
    </source>
</evidence>
<sequence length="81" mass="8816">MYSLWVDLAALCGFIDCLSAVLIVRECGCPDVCCDNCFRCDACMDDGGTLLDKASAWSSLLKKLRKLSNTTNLVFLSKSLA</sequence>
<dbReference type="EMBL" id="JAWQEG010002545">
    <property type="protein sequence ID" value="KAK3871242.1"/>
    <property type="molecule type" value="Genomic_DNA"/>
</dbReference>
<evidence type="ECO:0000313" key="4">
    <source>
        <dbReference type="Proteomes" id="UP001286313"/>
    </source>
</evidence>
<keyword evidence="4" id="KW-1185">Reference proteome</keyword>
<keyword evidence="1" id="KW-0732">Signal</keyword>
<reference evidence="2" key="1">
    <citation type="submission" date="2023-10" db="EMBL/GenBank/DDBJ databases">
        <title>Genome assemblies of two species of porcelain crab, Petrolisthes cinctipes and Petrolisthes manimaculis (Anomura: Porcellanidae).</title>
        <authorList>
            <person name="Angst P."/>
        </authorList>
    </citation>
    <scope>NUCLEOTIDE SEQUENCE</scope>
    <source>
        <strain evidence="2">PB745_01</strain>
        <tissue evidence="2">Gill</tissue>
    </source>
</reference>
<dbReference type="Proteomes" id="UP001286313">
    <property type="component" value="Unassembled WGS sequence"/>
</dbReference>
<evidence type="ECO:0000256" key="1">
    <source>
        <dbReference type="SAM" id="SignalP"/>
    </source>
</evidence>
<feature type="chain" id="PRO_5042442787" description="Secreted protein" evidence="1">
    <location>
        <begin position="21"/>
        <end position="81"/>
    </location>
</feature>
<proteinExistence type="predicted"/>
<name>A0AAE1FC03_PETCI</name>
<organism evidence="2 4">
    <name type="scientific">Petrolisthes cinctipes</name>
    <name type="common">Flat porcelain crab</name>
    <dbReference type="NCBI Taxonomy" id="88211"/>
    <lineage>
        <taxon>Eukaryota</taxon>
        <taxon>Metazoa</taxon>
        <taxon>Ecdysozoa</taxon>
        <taxon>Arthropoda</taxon>
        <taxon>Crustacea</taxon>
        <taxon>Multicrustacea</taxon>
        <taxon>Malacostraca</taxon>
        <taxon>Eumalacostraca</taxon>
        <taxon>Eucarida</taxon>
        <taxon>Decapoda</taxon>
        <taxon>Pleocyemata</taxon>
        <taxon>Anomura</taxon>
        <taxon>Galatheoidea</taxon>
        <taxon>Porcellanidae</taxon>
        <taxon>Petrolisthes</taxon>
    </lineage>
</organism>